<accession>A0A5C7FUX0</accession>
<feature type="transmembrane region" description="Helical" evidence="5">
    <location>
        <begin position="74"/>
        <end position="95"/>
    </location>
</feature>
<evidence type="ECO:0000256" key="2">
    <source>
        <dbReference type="ARBA" id="ARBA00022692"/>
    </source>
</evidence>
<keyword evidence="4 5" id="KW-0472">Membrane</keyword>
<protein>
    <submittedName>
        <fullName evidence="7">TM2 domain-containing protein</fullName>
    </submittedName>
</protein>
<organism evidence="7 8">
    <name type="scientific">Neolewinella aurantiaca</name>
    <dbReference type="NCBI Taxonomy" id="2602767"/>
    <lineage>
        <taxon>Bacteria</taxon>
        <taxon>Pseudomonadati</taxon>
        <taxon>Bacteroidota</taxon>
        <taxon>Saprospiria</taxon>
        <taxon>Saprospirales</taxon>
        <taxon>Lewinellaceae</taxon>
        <taxon>Neolewinella</taxon>
    </lineage>
</organism>
<dbReference type="InterPro" id="IPR007829">
    <property type="entry name" value="TM2"/>
</dbReference>
<reference evidence="7 8" key="1">
    <citation type="submission" date="2019-08" db="EMBL/GenBank/DDBJ databases">
        <title>Lewinella sp. strain SSH13 Genome sequencing and assembly.</title>
        <authorList>
            <person name="Kim I."/>
        </authorList>
    </citation>
    <scope>NUCLEOTIDE SEQUENCE [LARGE SCALE GENOMIC DNA]</scope>
    <source>
        <strain evidence="7 8">SSH13</strain>
    </source>
</reference>
<keyword evidence="8" id="KW-1185">Reference proteome</keyword>
<evidence type="ECO:0000313" key="7">
    <source>
        <dbReference type="EMBL" id="TXF90127.1"/>
    </source>
</evidence>
<dbReference type="GO" id="GO:0016020">
    <property type="term" value="C:membrane"/>
    <property type="evidence" value="ECO:0007669"/>
    <property type="project" value="UniProtKB-SubCell"/>
</dbReference>
<dbReference type="Proteomes" id="UP000321907">
    <property type="component" value="Unassembled WGS sequence"/>
</dbReference>
<evidence type="ECO:0000313" key="8">
    <source>
        <dbReference type="Proteomes" id="UP000321907"/>
    </source>
</evidence>
<keyword evidence="2 5" id="KW-0812">Transmembrane</keyword>
<dbReference type="RefSeq" id="WP_147930166.1">
    <property type="nucleotide sequence ID" value="NZ_VOXD01000009.1"/>
</dbReference>
<dbReference type="EMBL" id="VOXD01000009">
    <property type="protein sequence ID" value="TXF90127.1"/>
    <property type="molecule type" value="Genomic_DNA"/>
</dbReference>
<name>A0A5C7FUX0_9BACT</name>
<comment type="subcellular location">
    <subcellularLocation>
        <location evidence="1">Membrane</location>
        <topology evidence="1">Multi-pass membrane protein</topology>
    </subcellularLocation>
</comment>
<evidence type="ECO:0000256" key="5">
    <source>
        <dbReference type="SAM" id="Phobius"/>
    </source>
</evidence>
<evidence type="ECO:0000259" key="6">
    <source>
        <dbReference type="Pfam" id="PF05154"/>
    </source>
</evidence>
<dbReference type="OrthoDB" id="9816361at2"/>
<sequence>MLSPNLLSSLPRLDLEEQTRLETTLANVPADRHAQFISIYANRRKDPQTVLLLSLLGFLGFAGVHRFVTGDVVLGIVYFLTGGFCGIATIVDAILHKKIANNHNQRMMNETLVIMNR</sequence>
<keyword evidence="3 5" id="KW-1133">Transmembrane helix</keyword>
<evidence type="ECO:0000256" key="3">
    <source>
        <dbReference type="ARBA" id="ARBA00022989"/>
    </source>
</evidence>
<dbReference type="Pfam" id="PF05154">
    <property type="entry name" value="TM2"/>
    <property type="match status" value="1"/>
</dbReference>
<feature type="domain" description="TM2" evidence="6">
    <location>
        <begin position="45"/>
        <end position="94"/>
    </location>
</feature>
<evidence type="ECO:0000256" key="1">
    <source>
        <dbReference type="ARBA" id="ARBA00004141"/>
    </source>
</evidence>
<proteinExistence type="predicted"/>
<feature type="transmembrane region" description="Helical" evidence="5">
    <location>
        <begin position="50"/>
        <end position="68"/>
    </location>
</feature>
<dbReference type="AlphaFoldDB" id="A0A5C7FUX0"/>
<comment type="caution">
    <text evidence="7">The sequence shown here is derived from an EMBL/GenBank/DDBJ whole genome shotgun (WGS) entry which is preliminary data.</text>
</comment>
<gene>
    <name evidence="7" type="ORF">FUA23_07755</name>
</gene>
<evidence type="ECO:0000256" key="4">
    <source>
        <dbReference type="ARBA" id="ARBA00023136"/>
    </source>
</evidence>